<comment type="catalytic activity">
    <reaction evidence="9">
        <text>an all-trans-polyprenyl diphosphate + 4-hydroxybenzoate = a 4-hydroxy-3-(all-trans-polyprenyl)benzoate + diphosphate</text>
        <dbReference type="Rhea" id="RHEA:44504"/>
        <dbReference type="Rhea" id="RHEA-COMP:9514"/>
        <dbReference type="Rhea" id="RHEA-COMP:9564"/>
        <dbReference type="ChEBI" id="CHEBI:17879"/>
        <dbReference type="ChEBI" id="CHEBI:33019"/>
        <dbReference type="ChEBI" id="CHEBI:58914"/>
        <dbReference type="ChEBI" id="CHEBI:78396"/>
        <dbReference type="EC" id="2.5.1.39"/>
    </reaction>
</comment>
<organism evidence="11 12">
    <name type="scientific">Calocera viscosa (strain TUFC12733)</name>
    <dbReference type="NCBI Taxonomy" id="1330018"/>
    <lineage>
        <taxon>Eukaryota</taxon>
        <taxon>Fungi</taxon>
        <taxon>Dikarya</taxon>
        <taxon>Basidiomycota</taxon>
        <taxon>Agaricomycotina</taxon>
        <taxon>Dacrymycetes</taxon>
        <taxon>Dacrymycetales</taxon>
        <taxon>Dacrymycetaceae</taxon>
        <taxon>Calocera</taxon>
    </lineage>
</organism>
<dbReference type="GO" id="GO:0008412">
    <property type="term" value="F:4-hydroxybenzoate polyprenyltransferase activity"/>
    <property type="evidence" value="ECO:0007669"/>
    <property type="project" value="UniProtKB-EC"/>
</dbReference>
<feature type="region of interest" description="Disordered" evidence="10">
    <location>
        <begin position="23"/>
        <end position="48"/>
    </location>
</feature>
<comment type="cofactor">
    <cofactor evidence="1 9">
        <name>Mg(2+)</name>
        <dbReference type="ChEBI" id="CHEBI:18420"/>
    </cofactor>
</comment>
<evidence type="ECO:0000313" key="11">
    <source>
        <dbReference type="EMBL" id="KZO94298.1"/>
    </source>
</evidence>
<evidence type="ECO:0000256" key="4">
    <source>
        <dbReference type="ARBA" id="ARBA00005985"/>
    </source>
</evidence>
<keyword evidence="9" id="KW-0414">Isoprene biosynthesis</keyword>
<dbReference type="Proteomes" id="UP000076738">
    <property type="component" value="Unassembled WGS sequence"/>
</dbReference>
<comment type="subcellular location">
    <subcellularLocation>
        <location evidence="2">Membrane</location>
        <topology evidence="2">Multi-pass membrane protein</topology>
    </subcellularLocation>
    <subcellularLocation>
        <location evidence="9">Mitochondrion inner membrane</location>
        <topology evidence="9">Multi-pass membrane protein</topology>
        <orientation evidence="9">Matrix side</orientation>
    </subcellularLocation>
</comment>
<keyword evidence="7 9" id="KW-1133">Transmembrane helix</keyword>
<dbReference type="InterPro" id="IPR030470">
    <property type="entry name" value="UbiA_prenylTrfase_CS"/>
</dbReference>
<dbReference type="EMBL" id="KV417295">
    <property type="protein sequence ID" value="KZO94298.1"/>
    <property type="molecule type" value="Genomic_DNA"/>
</dbReference>
<dbReference type="PANTHER" id="PTHR11048:SF28">
    <property type="entry name" value="4-HYDROXYBENZOATE POLYPRENYLTRANSFERASE, MITOCHONDRIAL"/>
    <property type="match status" value="1"/>
</dbReference>
<comment type="similarity">
    <text evidence="4 9">Belongs to the UbiA prenyltransferase family.</text>
</comment>
<comment type="function">
    <text evidence="9">Catalyzes the prenylation of para-hydroxybenzoate (PHB) with an all-trans polyprenyl group. Mediates the second step in the final reaction sequence of coenzyme Q (CoQ) biosynthesis, which is the condensation of the polyisoprenoid side chain with PHB, generating the first membrane-bound Q intermediate.</text>
</comment>
<feature type="transmembrane region" description="Helical" evidence="9">
    <location>
        <begin position="143"/>
        <end position="167"/>
    </location>
</feature>
<dbReference type="HAMAP" id="MF_01635">
    <property type="entry name" value="UbiA"/>
    <property type="match status" value="1"/>
</dbReference>
<comment type="pathway">
    <text evidence="3">Secondary metabolite biosynthesis.</text>
</comment>
<dbReference type="Gene3D" id="1.10.357.140">
    <property type="entry name" value="UbiA prenyltransferase"/>
    <property type="match status" value="1"/>
</dbReference>
<evidence type="ECO:0000256" key="3">
    <source>
        <dbReference type="ARBA" id="ARBA00005179"/>
    </source>
</evidence>
<feature type="transmembrane region" description="Helical" evidence="9">
    <location>
        <begin position="104"/>
        <end position="123"/>
    </location>
</feature>
<dbReference type="GO" id="GO:0006744">
    <property type="term" value="P:ubiquinone biosynthetic process"/>
    <property type="evidence" value="ECO:0007669"/>
    <property type="project" value="UniProtKB-UniRule"/>
</dbReference>
<dbReference type="PROSITE" id="PS00943">
    <property type="entry name" value="UBIA"/>
    <property type="match status" value="1"/>
</dbReference>
<feature type="transmembrane region" description="Helical" evidence="9">
    <location>
        <begin position="198"/>
        <end position="218"/>
    </location>
</feature>
<protein>
    <recommendedName>
        <fullName evidence="9">4-hydroxybenzoate polyprenyltransferase, mitochondrial</fullName>
        <shortName evidence="9">4-HB polyprenyltransferase</shortName>
        <ecNumber evidence="9">2.5.1.39</ecNumber>
    </recommendedName>
    <alternativeName>
        <fullName evidence="9">Para-hydroxybenzoate--polyprenyltransferase</fullName>
        <shortName evidence="9">PHB:PPT</shortName>
        <shortName evidence="9">PHB:polyprenyltransferase</shortName>
    </alternativeName>
</protein>
<accession>A0A167K627</accession>
<keyword evidence="9" id="KW-0496">Mitochondrion</keyword>
<gene>
    <name evidence="11" type="ORF">CALVIDRAFT_528804</name>
</gene>
<dbReference type="STRING" id="1330018.A0A167K627"/>
<feature type="transmembrane region" description="Helical" evidence="9">
    <location>
        <begin position="295"/>
        <end position="316"/>
    </location>
</feature>
<feature type="transmembrane region" description="Helical" evidence="9">
    <location>
        <begin position="173"/>
        <end position="191"/>
    </location>
</feature>
<keyword evidence="12" id="KW-1185">Reference proteome</keyword>
<evidence type="ECO:0000256" key="6">
    <source>
        <dbReference type="ARBA" id="ARBA00022692"/>
    </source>
</evidence>
<evidence type="ECO:0000256" key="7">
    <source>
        <dbReference type="ARBA" id="ARBA00022989"/>
    </source>
</evidence>
<dbReference type="NCBIfam" id="TIGR01474">
    <property type="entry name" value="ubiA_proteo"/>
    <property type="match status" value="1"/>
</dbReference>
<dbReference type="AlphaFoldDB" id="A0A167K627"/>
<name>A0A167K627_CALVF</name>
<evidence type="ECO:0000256" key="1">
    <source>
        <dbReference type="ARBA" id="ARBA00001946"/>
    </source>
</evidence>
<keyword evidence="9" id="KW-0999">Mitochondrion inner membrane</keyword>
<dbReference type="GO" id="GO:0008299">
    <property type="term" value="P:isoprenoid biosynthetic process"/>
    <property type="evidence" value="ECO:0007669"/>
    <property type="project" value="UniProtKB-UniRule"/>
</dbReference>
<sequence>MSSALFGLSTSYLRSLLVQKHAAGTPTSSTPSTAPSSPARTSIPLPQPKGLKWPLSTLPRTTHPYLFLARLDNPAGTLLLWLPCAWSVAIAARKLDAPPSTALYYTLYFVVGSLISHSMGCTVNDMVDRDLDRLVERTKSRPLASGAISMSQAFAFLLLEVAIWLAWLAQFNRYTVLLGAACIPLVIIYPFMKRHTYWPQAVLGIAFNWGAMAGYSAISAPPAWAVAGPLYAAGWCWTIIYDTIYAHQDKADDLHAGIKSTALLFAHRTVPILAAFSTGMLVCLAYVGWAAGLGLAYYALAVVGSALLLGRTLLVTDWDDRESCWRGFNANVQVGLLVTAGVWADYALDKLLA</sequence>
<dbReference type="InterPro" id="IPR039653">
    <property type="entry name" value="Prenyltransferase"/>
</dbReference>
<evidence type="ECO:0000313" key="12">
    <source>
        <dbReference type="Proteomes" id="UP000076738"/>
    </source>
</evidence>
<evidence type="ECO:0000256" key="2">
    <source>
        <dbReference type="ARBA" id="ARBA00004141"/>
    </source>
</evidence>
<reference evidence="11 12" key="1">
    <citation type="journal article" date="2016" name="Mol. Biol. Evol.">
        <title>Comparative Genomics of Early-Diverging Mushroom-Forming Fungi Provides Insights into the Origins of Lignocellulose Decay Capabilities.</title>
        <authorList>
            <person name="Nagy L.G."/>
            <person name="Riley R."/>
            <person name="Tritt A."/>
            <person name="Adam C."/>
            <person name="Daum C."/>
            <person name="Floudas D."/>
            <person name="Sun H."/>
            <person name="Yadav J.S."/>
            <person name="Pangilinan J."/>
            <person name="Larsson K.H."/>
            <person name="Matsuura K."/>
            <person name="Barry K."/>
            <person name="Labutti K."/>
            <person name="Kuo R."/>
            <person name="Ohm R.A."/>
            <person name="Bhattacharya S.S."/>
            <person name="Shirouzu T."/>
            <person name="Yoshinaga Y."/>
            <person name="Martin F.M."/>
            <person name="Grigoriev I.V."/>
            <person name="Hibbett D.S."/>
        </authorList>
    </citation>
    <scope>NUCLEOTIDE SEQUENCE [LARGE SCALE GENOMIC DNA]</scope>
    <source>
        <strain evidence="11 12">TUFC12733</strain>
    </source>
</reference>
<dbReference type="EC" id="2.5.1.39" evidence="9"/>
<proteinExistence type="inferred from homology"/>
<dbReference type="InterPro" id="IPR006370">
    <property type="entry name" value="HB_polyprenyltransferase-like"/>
</dbReference>
<feature type="transmembrane region" description="Helical" evidence="9">
    <location>
        <begin position="265"/>
        <end position="289"/>
    </location>
</feature>
<dbReference type="InterPro" id="IPR044878">
    <property type="entry name" value="UbiA_sf"/>
</dbReference>
<dbReference type="PANTHER" id="PTHR11048">
    <property type="entry name" value="PRENYLTRANSFERASES"/>
    <property type="match status" value="1"/>
</dbReference>
<dbReference type="FunFam" id="1.20.120.1780:FF:000001">
    <property type="entry name" value="4-hydroxybenzoate octaprenyltransferase"/>
    <property type="match status" value="1"/>
</dbReference>
<dbReference type="UniPathway" id="UPA00232"/>
<dbReference type="FunFam" id="1.10.357.140:FF:000008">
    <property type="entry name" value="4-hydroxybenzoate octaprenyltransferase"/>
    <property type="match status" value="1"/>
</dbReference>
<dbReference type="CDD" id="cd13959">
    <property type="entry name" value="PT_UbiA_COQ2"/>
    <property type="match status" value="1"/>
</dbReference>
<evidence type="ECO:0000256" key="8">
    <source>
        <dbReference type="ARBA" id="ARBA00023136"/>
    </source>
</evidence>
<dbReference type="OrthoDB" id="18170at2759"/>
<feature type="transmembrane region" description="Helical" evidence="9">
    <location>
        <begin position="224"/>
        <end position="244"/>
    </location>
</feature>
<evidence type="ECO:0000256" key="5">
    <source>
        <dbReference type="ARBA" id="ARBA00022679"/>
    </source>
</evidence>
<comment type="pathway">
    <text evidence="9">Cofactor biosynthesis; ubiquinone biosynthesis.</text>
</comment>
<keyword evidence="8 9" id="KW-0472">Membrane</keyword>
<keyword evidence="9" id="KW-0831">Ubiquinone biosynthesis</keyword>
<feature type="compositionally biased region" description="Low complexity" evidence="10">
    <location>
        <begin position="23"/>
        <end position="42"/>
    </location>
</feature>
<keyword evidence="5 9" id="KW-0808">Transferase</keyword>
<feature type="transmembrane region" description="Helical" evidence="9">
    <location>
        <begin position="328"/>
        <end position="348"/>
    </location>
</feature>
<dbReference type="GO" id="GO:0005743">
    <property type="term" value="C:mitochondrial inner membrane"/>
    <property type="evidence" value="ECO:0007669"/>
    <property type="project" value="UniProtKB-SubCell"/>
</dbReference>
<dbReference type="InterPro" id="IPR000537">
    <property type="entry name" value="UbiA_prenyltransferase"/>
</dbReference>
<keyword evidence="6 9" id="KW-0812">Transmembrane</keyword>
<dbReference type="Pfam" id="PF01040">
    <property type="entry name" value="UbiA"/>
    <property type="match status" value="1"/>
</dbReference>
<evidence type="ECO:0000256" key="9">
    <source>
        <dbReference type="HAMAP-Rule" id="MF_03189"/>
    </source>
</evidence>
<evidence type="ECO:0000256" key="10">
    <source>
        <dbReference type="SAM" id="MobiDB-lite"/>
    </source>
</evidence>